<keyword evidence="1" id="KW-1133">Transmembrane helix</keyword>
<reference evidence="2 3" key="1">
    <citation type="journal article" date="2013" name="Genome Announc.">
        <title>Draft Genome Sequence of Helicobacter fennelliae Strain MRY12-0050, Isolated from a Bacteremia Patient.</title>
        <authorList>
            <person name="Rimbara E."/>
            <person name="Matsui M."/>
            <person name="Mori S."/>
            <person name="Suzuki S."/>
            <person name="Suzuki M."/>
            <person name="Kim H."/>
            <person name="Sekizuka T."/>
            <person name="Kuroda M."/>
            <person name="Shibayama K."/>
        </authorList>
    </citation>
    <scope>NUCLEOTIDE SEQUENCE [LARGE SCALE GENOMIC DNA]</scope>
    <source>
        <strain evidence="2 3">MRY12-0050</strain>
    </source>
</reference>
<evidence type="ECO:0000313" key="2">
    <source>
        <dbReference type="EMBL" id="GAD20101.1"/>
    </source>
</evidence>
<name>T1D4H8_9HELI</name>
<organism evidence="2 3">
    <name type="scientific">Helicobacter fennelliae MRY12-0050</name>
    <dbReference type="NCBI Taxonomy" id="1325130"/>
    <lineage>
        <taxon>Bacteria</taxon>
        <taxon>Pseudomonadati</taxon>
        <taxon>Campylobacterota</taxon>
        <taxon>Epsilonproteobacteria</taxon>
        <taxon>Campylobacterales</taxon>
        <taxon>Helicobacteraceae</taxon>
        <taxon>Helicobacter</taxon>
    </lineage>
</organism>
<dbReference type="Proteomes" id="UP000018143">
    <property type="component" value="Unassembled WGS sequence"/>
</dbReference>
<keyword evidence="1" id="KW-0472">Membrane</keyword>
<comment type="caution">
    <text evidence="2">The sequence shown here is derived from an EMBL/GenBank/DDBJ whole genome shotgun (WGS) entry which is preliminary data.</text>
</comment>
<feature type="transmembrane region" description="Helical" evidence="1">
    <location>
        <begin position="20"/>
        <end position="37"/>
    </location>
</feature>
<dbReference type="AlphaFoldDB" id="T1D4H8"/>
<keyword evidence="3" id="KW-1185">Reference proteome</keyword>
<dbReference type="EMBL" id="BASD01000033">
    <property type="protein sequence ID" value="GAD20101.1"/>
    <property type="molecule type" value="Genomic_DNA"/>
</dbReference>
<keyword evidence="1" id="KW-0812">Transmembrane</keyword>
<evidence type="ECO:0000256" key="1">
    <source>
        <dbReference type="SAM" id="Phobius"/>
    </source>
</evidence>
<sequence length="44" mass="5344">MFHTTALGFYLFVWLLMKKPKIGMMISLLLMFGFYFFDEIIKFL</sequence>
<evidence type="ECO:0000313" key="3">
    <source>
        <dbReference type="Proteomes" id="UP000018143"/>
    </source>
</evidence>
<accession>T1D4H8</accession>
<protein>
    <submittedName>
        <fullName evidence="2">Uncharacterized protein</fullName>
    </submittedName>
</protein>
<gene>
    <name evidence="2" type="ORF">HFN_1345</name>
</gene>
<proteinExistence type="predicted"/>